<evidence type="ECO:0000313" key="3">
    <source>
        <dbReference type="EMBL" id="KAK2636003.1"/>
    </source>
</evidence>
<dbReference type="GO" id="GO:0004386">
    <property type="term" value="F:helicase activity"/>
    <property type="evidence" value="ECO:0007669"/>
    <property type="project" value="InterPro"/>
</dbReference>
<comment type="caution">
    <text evidence="3">The sequence shown here is derived from an EMBL/GenBank/DDBJ whole genome shotgun (WGS) entry which is preliminary data.</text>
</comment>
<dbReference type="PANTHER" id="PTHR10887">
    <property type="entry name" value="DNA2/NAM7 HELICASE FAMILY"/>
    <property type="match status" value="1"/>
</dbReference>
<dbReference type="InterPro" id="IPR045055">
    <property type="entry name" value="DNA2/NAM7-like"/>
</dbReference>
<dbReference type="Pfam" id="PF13086">
    <property type="entry name" value="AAA_11"/>
    <property type="match status" value="1"/>
</dbReference>
<dbReference type="SUPFAM" id="SSF52540">
    <property type="entry name" value="P-loop containing nucleoside triphosphate hydrolases"/>
    <property type="match status" value="1"/>
</dbReference>
<feature type="domain" description="DNA2/NAM7 helicase helicase" evidence="1">
    <location>
        <begin position="222"/>
        <end position="297"/>
    </location>
</feature>
<dbReference type="Pfam" id="PF20073">
    <property type="entry name" value="DUF6469"/>
    <property type="match status" value="1"/>
</dbReference>
<evidence type="ECO:0000259" key="2">
    <source>
        <dbReference type="Pfam" id="PF20073"/>
    </source>
</evidence>
<evidence type="ECO:0008006" key="5">
    <source>
        <dbReference type="Google" id="ProtNLM"/>
    </source>
</evidence>
<gene>
    <name evidence="3" type="ORF">Ddye_030795</name>
</gene>
<dbReference type="InterPro" id="IPR027417">
    <property type="entry name" value="P-loop_NTPase"/>
</dbReference>
<dbReference type="InterPro" id="IPR045529">
    <property type="entry name" value="DUF6469"/>
</dbReference>
<evidence type="ECO:0000259" key="1">
    <source>
        <dbReference type="Pfam" id="PF13086"/>
    </source>
</evidence>
<accession>A0AAD9WN20</accession>
<keyword evidence="4" id="KW-1185">Reference proteome</keyword>
<sequence>MDGFGESVWVICMVVQKIPESFNYLEEYFGSYVFPLLEETRTQLCSSMYTIARAPFAQIVYFEETKPRKNLYNVTVDEWRNVFSNHGKEPYKTLPGDVLILADAKPESASDLQRAGRMWTFLLVKKIPEDEDEIGSTSTYFEVHSAKDIQLDDEKKKSMFVIFLTNVVPNRNIWNSLGMSGNMMIIKEVLCIDPGVEENCEQCCMQSKGIRNENFGPRLLTDLNDSQVKAISACLSKMHCYHKSSVDLIWGPPGTGKTKTVSVLLFNLLKMKCRTLVCAPTNVAIKEVASRALKLVKESYGADSRREFILSAGGYSLIWEQG</sequence>
<dbReference type="Proteomes" id="UP001280121">
    <property type="component" value="Unassembled WGS sequence"/>
</dbReference>
<reference evidence="3" key="1">
    <citation type="journal article" date="2023" name="Plant J.">
        <title>Genome sequences and population genomics provide insights into the demographic history, inbreeding, and mutation load of two 'living fossil' tree species of Dipteronia.</title>
        <authorList>
            <person name="Feng Y."/>
            <person name="Comes H.P."/>
            <person name="Chen J."/>
            <person name="Zhu S."/>
            <person name="Lu R."/>
            <person name="Zhang X."/>
            <person name="Li P."/>
            <person name="Qiu J."/>
            <person name="Olsen K.M."/>
            <person name="Qiu Y."/>
        </authorList>
    </citation>
    <scope>NUCLEOTIDE SEQUENCE</scope>
    <source>
        <strain evidence="3">KIB01</strain>
    </source>
</reference>
<protein>
    <recommendedName>
        <fullName evidence="5">DNA2/NAM7 helicase helicase domain-containing protein</fullName>
    </recommendedName>
</protein>
<organism evidence="3 4">
    <name type="scientific">Dipteronia dyeriana</name>
    <dbReference type="NCBI Taxonomy" id="168575"/>
    <lineage>
        <taxon>Eukaryota</taxon>
        <taxon>Viridiplantae</taxon>
        <taxon>Streptophyta</taxon>
        <taxon>Embryophyta</taxon>
        <taxon>Tracheophyta</taxon>
        <taxon>Spermatophyta</taxon>
        <taxon>Magnoliopsida</taxon>
        <taxon>eudicotyledons</taxon>
        <taxon>Gunneridae</taxon>
        <taxon>Pentapetalae</taxon>
        <taxon>rosids</taxon>
        <taxon>malvids</taxon>
        <taxon>Sapindales</taxon>
        <taxon>Sapindaceae</taxon>
        <taxon>Hippocastanoideae</taxon>
        <taxon>Acereae</taxon>
        <taxon>Dipteronia</taxon>
    </lineage>
</organism>
<feature type="domain" description="DUF6469" evidence="2">
    <location>
        <begin position="55"/>
        <end position="183"/>
    </location>
</feature>
<evidence type="ECO:0000313" key="4">
    <source>
        <dbReference type="Proteomes" id="UP001280121"/>
    </source>
</evidence>
<dbReference type="Gene3D" id="3.40.50.300">
    <property type="entry name" value="P-loop containing nucleotide triphosphate hydrolases"/>
    <property type="match status" value="1"/>
</dbReference>
<name>A0AAD9WN20_9ROSI</name>
<dbReference type="AlphaFoldDB" id="A0AAD9WN20"/>
<dbReference type="EMBL" id="JANJYI010000009">
    <property type="protein sequence ID" value="KAK2636003.1"/>
    <property type="molecule type" value="Genomic_DNA"/>
</dbReference>
<dbReference type="InterPro" id="IPR041677">
    <property type="entry name" value="DNA2/NAM7_AAA_11"/>
</dbReference>
<dbReference type="PANTHER" id="PTHR10887:SF515">
    <property type="entry name" value="P-LOOP CONTAINING NUCLEOSIDE TRIPHOSPHATE HYDROLASES SUPERFAMILY PROTEIN"/>
    <property type="match status" value="1"/>
</dbReference>
<proteinExistence type="predicted"/>